<dbReference type="AlphaFoldDB" id="A0A6A1UIB6"/>
<reference evidence="2 3" key="1">
    <citation type="journal article" date="2019" name="Plant Biotechnol. J.">
        <title>The red bayberry genome and genetic basis of sex determination.</title>
        <authorList>
            <person name="Jia H.M."/>
            <person name="Jia H.J."/>
            <person name="Cai Q.L."/>
            <person name="Wang Y."/>
            <person name="Zhao H.B."/>
            <person name="Yang W.F."/>
            <person name="Wang G.Y."/>
            <person name="Li Y.H."/>
            <person name="Zhan D.L."/>
            <person name="Shen Y.T."/>
            <person name="Niu Q.F."/>
            <person name="Chang L."/>
            <person name="Qiu J."/>
            <person name="Zhao L."/>
            <person name="Xie H.B."/>
            <person name="Fu W.Y."/>
            <person name="Jin J."/>
            <person name="Li X.W."/>
            <person name="Jiao Y."/>
            <person name="Zhou C.C."/>
            <person name="Tu T."/>
            <person name="Chai C.Y."/>
            <person name="Gao J.L."/>
            <person name="Fan L.J."/>
            <person name="van de Weg E."/>
            <person name="Wang J.Y."/>
            <person name="Gao Z.S."/>
        </authorList>
    </citation>
    <scope>NUCLEOTIDE SEQUENCE [LARGE SCALE GENOMIC DNA]</scope>
    <source>
        <tissue evidence="2">Leaves</tissue>
    </source>
</reference>
<protein>
    <submittedName>
        <fullName evidence="2">Uncharacterized protein</fullName>
    </submittedName>
</protein>
<dbReference type="EMBL" id="RXIC02000282">
    <property type="protein sequence ID" value="KAB1199989.1"/>
    <property type="molecule type" value="Genomic_DNA"/>
</dbReference>
<evidence type="ECO:0000313" key="3">
    <source>
        <dbReference type="Proteomes" id="UP000516437"/>
    </source>
</evidence>
<evidence type="ECO:0000256" key="1">
    <source>
        <dbReference type="SAM" id="MobiDB-lite"/>
    </source>
</evidence>
<dbReference type="Proteomes" id="UP000516437">
    <property type="component" value="Unassembled WGS sequence"/>
</dbReference>
<organism evidence="2 3">
    <name type="scientific">Morella rubra</name>
    <name type="common">Chinese bayberry</name>
    <dbReference type="NCBI Taxonomy" id="262757"/>
    <lineage>
        <taxon>Eukaryota</taxon>
        <taxon>Viridiplantae</taxon>
        <taxon>Streptophyta</taxon>
        <taxon>Embryophyta</taxon>
        <taxon>Tracheophyta</taxon>
        <taxon>Spermatophyta</taxon>
        <taxon>Magnoliopsida</taxon>
        <taxon>eudicotyledons</taxon>
        <taxon>Gunneridae</taxon>
        <taxon>Pentapetalae</taxon>
        <taxon>rosids</taxon>
        <taxon>fabids</taxon>
        <taxon>Fagales</taxon>
        <taxon>Myricaceae</taxon>
        <taxon>Morella</taxon>
    </lineage>
</organism>
<proteinExistence type="predicted"/>
<feature type="region of interest" description="Disordered" evidence="1">
    <location>
        <begin position="44"/>
        <end position="76"/>
    </location>
</feature>
<gene>
    <name evidence="2" type="ORF">CJ030_MR0G008711</name>
</gene>
<evidence type="ECO:0000313" key="2">
    <source>
        <dbReference type="EMBL" id="KAB1199989.1"/>
    </source>
</evidence>
<name>A0A6A1UIB6_9ROSI</name>
<accession>A0A6A1UIB6</accession>
<keyword evidence="3" id="KW-1185">Reference proteome</keyword>
<sequence>MVWSSLLLSPSLPYFPADMSGSHMDHTNNISSLKHVLSTNTLLRKKARHVPFRSQETQQKDEERERKKLKTSLAHL</sequence>
<comment type="caution">
    <text evidence="2">The sequence shown here is derived from an EMBL/GenBank/DDBJ whole genome shotgun (WGS) entry which is preliminary data.</text>
</comment>